<organism evidence="2 3">
    <name type="scientific">Sphingomonas molluscorum</name>
    <dbReference type="NCBI Taxonomy" id="418184"/>
    <lineage>
        <taxon>Bacteria</taxon>
        <taxon>Pseudomonadati</taxon>
        <taxon>Pseudomonadota</taxon>
        <taxon>Alphaproteobacteria</taxon>
        <taxon>Sphingomonadales</taxon>
        <taxon>Sphingomonadaceae</taxon>
        <taxon>Sphingomonas</taxon>
    </lineage>
</organism>
<reference evidence="2 3" key="1">
    <citation type="submission" date="2023-12" db="EMBL/GenBank/DDBJ databases">
        <title>Gut-associated functions are favored during microbiome assembly across C. elegans life.</title>
        <authorList>
            <person name="Zimmermann J."/>
        </authorList>
    </citation>
    <scope>NUCLEOTIDE SEQUENCE [LARGE SCALE GENOMIC DNA]</scope>
    <source>
        <strain evidence="2 3">JUb134</strain>
    </source>
</reference>
<dbReference type="EMBL" id="JBBGZA010000001">
    <property type="protein sequence ID" value="MEJ5095464.1"/>
    <property type="molecule type" value="Genomic_DNA"/>
</dbReference>
<proteinExistence type="predicted"/>
<feature type="transmembrane region" description="Helical" evidence="1">
    <location>
        <begin position="21"/>
        <end position="42"/>
    </location>
</feature>
<dbReference type="Proteomes" id="UP001380365">
    <property type="component" value="Unassembled WGS sequence"/>
</dbReference>
<gene>
    <name evidence="2" type="ORF">WH159_13060</name>
</gene>
<keyword evidence="1" id="KW-0812">Transmembrane</keyword>
<accession>A0ABU8Q7J2</accession>
<protein>
    <submittedName>
        <fullName evidence="2">Flp family type IVb pilin</fullName>
    </submittedName>
</protein>
<dbReference type="Pfam" id="PF04964">
    <property type="entry name" value="Flp_Fap"/>
    <property type="match status" value="1"/>
</dbReference>
<evidence type="ECO:0000313" key="2">
    <source>
        <dbReference type="EMBL" id="MEJ5095464.1"/>
    </source>
</evidence>
<evidence type="ECO:0000256" key="1">
    <source>
        <dbReference type="SAM" id="Phobius"/>
    </source>
</evidence>
<keyword evidence="1" id="KW-0472">Membrane</keyword>
<sequence>MRVIASLARRLLRDRRGATMVEYALIIALIALAALAALTPVARKVVGMWDHADEEVSDAVQR</sequence>
<dbReference type="InterPro" id="IPR007047">
    <property type="entry name" value="Flp_Fap"/>
</dbReference>
<evidence type="ECO:0000313" key="3">
    <source>
        <dbReference type="Proteomes" id="UP001380365"/>
    </source>
</evidence>
<dbReference type="RefSeq" id="WP_132882281.1">
    <property type="nucleotide sequence ID" value="NZ_JBBGZA010000001.1"/>
</dbReference>
<comment type="caution">
    <text evidence="2">The sequence shown here is derived from an EMBL/GenBank/DDBJ whole genome shotgun (WGS) entry which is preliminary data.</text>
</comment>
<name>A0ABU8Q7J2_9SPHN</name>
<keyword evidence="3" id="KW-1185">Reference proteome</keyword>
<keyword evidence="1" id="KW-1133">Transmembrane helix</keyword>